<dbReference type="EMBL" id="GEDC01010175">
    <property type="protein sequence ID" value="JAS27123.1"/>
    <property type="molecule type" value="Transcribed_RNA"/>
</dbReference>
<reference evidence="3" key="1">
    <citation type="submission" date="2015-12" db="EMBL/GenBank/DDBJ databases">
        <title>De novo transcriptome assembly of four potential Pierce s Disease insect vectors from Arizona vineyards.</title>
        <authorList>
            <person name="Tassone E.E."/>
        </authorList>
    </citation>
    <scope>NUCLEOTIDE SEQUENCE</scope>
</reference>
<sequence length="363" mass="42210">MISIFRNTRFDLCLVILSVSISNIESKYLNKNENHILKNDNSQTNLGLQQTILLKECALNKKLNNVETHIFNEDDTTGYEFNSPNMLQRKKRDVSGQHCNCNNECKQSINFCNCVQNFCKCMIQCFCSINFHNISHVGNFNRVDFTPPYWHYCCCNSKYANDPKNDLKNVHQDSFRKSQTQKKSINVQKLYEFCKSHKRSGNKNGQVDIASIIDFCALDKEAEKKYKQNRKQNSNTYTMSFVNKRMRSKRPTASLGNNLKFSIKPSFQRQHAKKIFREKPIRNISRTLVGDYSSDYSIGLDSSDLSSFGMKADSLKTRKKKSKRRGRKPKQKLMSESSSEYEYEGSLGLRFPISRDEEELKEK</sequence>
<evidence type="ECO:0000256" key="2">
    <source>
        <dbReference type="SAM" id="SignalP"/>
    </source>
</evidence>
<feature type="compositionally biased region" description="Low complexity" evidence="1">
    <location>
        <begin position="335"/>
        <end position="344"/>
    </location>
</feature>
<protein>
    <submittedName>
        <fullName evidence="3">Uncharacterized protein</fullName>
    </submittedName>
</protein>
<evidence type="ECO:0000313" key="3">
    <source>
        <dbReference type="EMBL" id="JAS27123.1"/>
    </source>
</evidence>
<gene>
    <name evidence="3" type="ORF">g.13926</name>
</gene>
<feature type="region of interest" description="Disordered" evidence="1">
    <location>
        <begin position="311"/>
        <end position="344"/>
    </location>
</feature>
<dbReference type="AlphaFoldDB" id="A0A1B6DN78"/>
<evidence type="ECO:0000256" key="1">
    <source>
        <dbReference type="SAM" id="MobiDB-lite"/>
    </source>
</evidence>
<feature type="non-terminal residue" evidence="3">
    <location>
        <position position="363"/>
    </location>
</feature>
<feature type="compositionally biased region" description="Basic residues" evidence="1">
    <location>
        <begin position="317"/>
        <end position="331"/>
    </location>
</feature>
<accession>A0A1B6DN78</accession>
<proteinExistence type="predicted"/>
<feature type="signal peptide" evidence="2">
    <location>
        <begin position="1"/>
        <end position="26"/>
    </location>
</feature>
<feature type="chain" id="PRO_5008581395" evidence="2">
    <location>
        <begin position="27"/>
        <end position="363"/>
    </location>
</feature>
<name>A0A1B6DN78_9HEMI</name>
<keyword evidence="2" id="KW-0732">Signal</keyword>
<organism evidence="3">
    <name type="scientific">Clastoptera arizonana</name>
    <name type="common">Arizona spittle bug</name>
    <dbReference type="NCBI Taxonomy" id="38151"/>
    <lineage>
        <taxon>Eukaryota</taxon>
        <taxon>Metazoa</taxon>
        <taxon>Ecdysozoa</taxon>
        <taxon>Arthropoda</taxon>
        <taxon>Hexapoda</taxon>
        <taxon>Insecta</taxon>
        <taxon>Pterygota</taxon>
        <taxon>Neoptera</taxon>
        <taxon>Paraneoptera</taxon>
        <taxon>Hemiptera</taxon>
        <taxon>Auchenorrhyncha</taxon>
        <taxon>Cercopoidea</taxon>
        <taxon>Clastopteridae</taxon>
        <taxon>Clastoptera</taxon>
    </lineage>
</organism>